<dbReference type="PANTHER" id="PTHR34677:SF1">
    <property type="entry name" value="TRANSMEMBRANE PROTEIN"/>
    <property type="match status" value="1"/>
</dbReference>
<feature type="compositionally biased region" description="Polar residues" evidence="1">
    <location>
        <begin position="508"/>
        <end position="520"/>
    </location>
</feature>
<dbReference type="Proteomes" id="UP000594261">
    <property type="component" value="Chromosome 10"/>
</dbReference>
<feature type="region of interest" description="Disordered" evidence="1">
    <location>
        <begin position="1382"/>
        <end position="1458"/>
    </location>
</feature>
<dbReference type="EnsemblPlants" id="QL10p009041:mrna">
    <property type="protein sequence ID" value="QL10p009041:mrna"/>
    <property type="gene ID" value="QL10p009041"/>
</dbReference>
<feature type="compositionally biased region" description="Low complexity" evidence="1">
    <location>
        <begin position="1037"/>
        <end position="1055"/>
    </location>
</feature>
<feature type="compositionally biased region" description="Low complexity" evidence="1">
    <location>
        <begin position="521"/>
        <end position="534"/>
    </location>
</feature>
<feature type="compositionally biased region" description="Basic and acidic residues" evidence="1">
    <location>
        <begin position="1104"/>
        <end position="1116"/>
    </location>
</feature>
<feature type="region of interest" description="Disordered" evidence="1">
    <location>
        <begin position="438"/>
        <end position="460"/>
    </location>
</feature>
<feature type="region of interest" description="Disordered" evidence="1">
    <location>
        <begin position="881"/>
        <end position="902"/>
    </location>
</feature>
<protein>
    <submittedName>
        <fullName evidence="3">Uncharacterized protein</fullName>
    </submittedName>
</protein>
<feature type="compositionally biased region" description="Polar residues" evidence="1">
    <location>
        <begin position="1117"/>
        <end position="1131"/>
    </location>
</feature>
<evidence type="ECO:0000313" key="4">
    <source>
        <dbReference type="Proteomes" id="UP000594261"/>
    </source>
</evidence>
<keyword evidence="2" id="KW-0472">Membrane</keyword>
<accession>A0A7N2RBQ3</accession>
<feature type="compositionally biased region" description="Polar residues" evidence="1">
    <location>
        <begin position="960"/>
        <end position="978"/>
    </location>
</feature>
<organism evidence="3 4">
    <name type="scientific">Quercus lobata</name>
    <name type="common">Valley oak</name>
    <dbReference type="NCBI Taxonomy" id="97700"/>
    <lineage>
        <taxon>Eukaryota</taxon>
        <taxon>Viridiplantae</taxon>
        <taxon>Streptophyta</taxon>
        <taxon>Embryophyta</taxon>
        <taxon>Tracheophyta</taxon>
        <taxon>Spermatophyta</taxon>
        <taxon>Magnoliopsida</taxon>
        <taxon>eudicotyledons</taxon>
        <taxon>Gunneridae</taxon>
        <taxon>Pentapetalae</taxon>
        <taxon>rosids</taxon>
        <taxon>fabids</taxon>
        <taxon>Fagales</taxon>
        <taxon>Fagaceae</taxon>
        <taxon>Quercus</taxon>
    </lineage>
</organism>
<name>A0A7N2RBQ3_QUELO</name>
<feature type="region of interest" description="Disordered" evidence="1">
    <location>
        <begin position="754"/>
        <end position="776"/>
    </location>
</feature>
<dbReference type="EMBL" id="LRBV02000010">
    <property type="status" value="NOT_ANNOTATED_CDS"/>
    <property type="molecule type" value="Genomic_DNA"/>
</dbReference>
<feature type="compositionally biased region" description="Low complexity" evidence="1">
    <location>
        <begin position="438"/>
        <end position="453"/>
    </location>
</feature>
<evidence type="ECO:0000256" key="2">
    <source>
        <dbReference type="SAM" id="Phobius"/>
    </source>
</evidence>
<dbReference type="PANTHER" id="PTHR34677">
    <property type="match status" value="1"/>
</dbReference>
<feature type="region of interest" description="Disordered" evidence="1">
    <location>
        <begin position="1104"/>
        <end position="1137"/>
    </location>
</feature>
<keyword evidence="4" id="KW-1185">Reference proteome</keyword>
<feature type="region of interest" description="Disordered" evidence="1">
    <location>
        <begin position="593"/>
        <end position="619"/>
    </location>
</feature>
<feature type="compositionally biased region" description="Polar residues" evidence="1">
    <location>
        <begin position="755"/>
        <end position="768"/>
    </location>
</feature>
<feature type="transmembrane region" description="Helical" evidence="2">
    <location>
        <begin position="1314"/>
        <end position="1332"/>
    </location>
</feature>
<feature type="region of interest" description="Disordered" evidence="1">
    <location>
        <begin position="663"/>
        <end position="693"/>
    </location>
</feature>
<feature type="compositionally biased region" description="Basic and acidic residues" evidence="1">
    <location>
        <begin position="1387"/>
        <end position="1415"/>
    </location>
</feature>
<evidence type="ECO:0000313" key="3">
    <source>
        <dbReference type="EnsemblPlants" id="QL10p009041:mrna"/>
    </source>
</evidence>
<feature type="compositionally biased region" description="Polar residues" evidence="1">
    <location>
        <begin position="881"/>
        <end position="896"/>
    </location>
</feature>
<keyword evidence="2" id="KW-0812">Transmembrane</keyword>
<dbReference type="InParanoid" id="A0A7N2RBQ3"/>
<reference evidence="3" key="2">
    <citation type="submission" date="2021-01" db="UniProtKB">
        <authorList>
            <consortium name="EnsemblPlants"/>
        </authorList>
    </citation>
    <scope>IDENTIFICATION</scope>
</reference>
<reference evidence="3 4" key="1">
    <citation type="journal article" date="2016" name="G3 (Bethesda)">
        <title>First Draft Assembly and Annotation of the Genome of a California Endemic Oak Quercus lobata Nee (Fagaceae).</title>
        <authorList>
            <person name="Sork V.L."/>
            <person name="Fitz-Gibbon S.T."/>
            <person name="Puiu D."/>
            <person name="Crepeau M."/>
            <person name="Gugger P.F."/>
            <person name="Sherman R."/>
            <person name="Stevens K."/>
            <person name="Langley C.H."/>
            <person name="Pellegrini M."/>
            <person name="Salzberg S.L."/>
        </authorList>
    </citation>
    <scope>NUCLEOTIDE SEQUENCE [LARGE SCALE GENOMIC DNA]</scope>
    <source>
        <strain evidence="3 4">cv. SW786</strain>
    </source>
</reference>
<evidence type="ECO:0000256" key="1">
    <source>
        <dbReference type="SAM" id="MobiDB-lite"/>
    </source>
</evidence>
<feature type="region of interest" description="Disordered" evidence="1">
    <location>
        <begin position="955"/>
        <end position="978"/>
    </location>
</feature>
<feature type="transmembrane region" description="Helical" evidence="2">
    <location>
        <begin position="1352"/>
        <end position="1371"/>
    </location>
</feature>
<feature type="region of interest" description="Disordered" evidence="1">
    <location>
        <begin position="508"/>
        <end position="543"/>
    </location>
</feature>
<feature type="region of interest" description="Disordered" evidence="1">
    <location>
        <begin position="1033"/>
        <end position="1060"/>
    </location>
</feature>
<feature type="compositionally biased region" description="Low complexity" evidence="1">
    <location>
        <begin position="1445"/>
        <end position="1454"/>
    </location>
</feature>
<dbReference type="Gramene" id="QL10p009041:mrna">
    <property type="protein sequence ID" value="QL10p009041:mrna"/>
    <property type="gene ID" value="QL10p009041"/>
</dbReference>
<sequence>MCSLHALFINSTDRRSMFVNFTTHVPERLLQLNGETRLVRATNNYIKLRMCLTFPEPVLNSSAEILNSIKVQIIYALQLSQGTLLPLAVSKQHPGQCRFEYKAATCISGMAIVTVNINSTIICILGTPVSQAETITFLYDSLRPAVTLSTPRSESLRAAVIFKEISSRIYAVEIKAENDSIYCVSVFVPENVIGDVAGNKNLRSNDLRLCPYHVPKISSVVSVLATASFAATSIAAGLLTVSIASLSSIGTFSTPFSSFSNPAMRLPVNYYEFARGLQWSIPYFSLPWETRHIQPVVVGSNPPTNSDSYRSKIHDSGIFLGVQPKQENLSRVASVYCVQGTVAAESQRIYISYFQNNSKPDAEYILDGRNAIRVCSWHSASGYCVFSTAGLTLVPLYSTSLHTHGDDGIIASNDETEDLCPKAEEVSGDNVVRTLDSAPRSSIRSMSSSTKPSHIPSKRSNTAATLVDSLTSSISFHTHGDNGIIASDDETEDLCQKAEEVFGDNVVRTSRTRLNSAPQNSMRSTSRSTRPSHIPSKRSDTTATLVDSLTSNIGFHSHGDDGIIVSDDETEDLCPKVEEAFQDNVVRTPRMRLNSAPRSSVRNTSHSATPSHIPSKRSDTAATLIDSLTSNTSFHTHGDDGIIASNNETEDLCPKAEEVSGDNVVRTPGTRLNSAPQNLMQSTSSSTRPSHIPLKRSDTAATLIDSLTSNTSFHIHGDDGIIASNDKTEDLCPKAEEVSRDIVVTTLGTRLDSAPRSSMWSLSHSTRPSHIPSKRSDTTATLVDSLMSSISFHSHGDDGIIAFDDKTEDLCPKAEKVSGDNVVRMLDSAPQSSVRSATSFHTHGDDGIIASNDETKDLCPKAEKVFGDNAVRTLEAMLDSAPQSLVRSTSRSTRPSHISKRSDTAATLVDSLTSSTSLYTYGDDGIIVSDDEIEDLCPQAEEVSRDNVVRTSRTRLDLAPQSSMQSTSYSTRPSHIPSKRSNAVATLVDSLTSNTSFHTHCDDGIIAFNVETGDLCPKAKEVSRDNVVRISETRLNSTPPSSMQSMSHSTSPSHIPSKRSNTATTMVDSLTSNTSFDSHGDDGIIASDDKTKDLCLKAREVSRENVVRTSETRLDSTPRSSMQSTSLSTRPNHIPSKRSDTVATLVDSLTSSTSFHTHGDDGIIAFDGETKELSRKVEEVSGGSVVRTLGTRLDLTPLSSTRSTSYSTQPSPIPSTRSRIVATLASSLTSSSSVHPHGGDGIIASDDKTEEVYPKAEDLQVFGGIVHTNSEAPFNQKLFRKLRLFHTLLKSLRRIVLGTMTVLLESPSAAQDETIVGVFMLIIFLLGFLPQIMNQWYALQRQIKQLDSKKKCFLTGLKIVSIGLALLFISLDLLESEFPGIFGDGDQGPKEDNVNIDDQGKEETNDTGDQAKEETNDNDDEGEEETNRRNSGSSNRRNSKRGNRNRNFGSKNSGTTMPEKSWLNQLLELVKVVTNCMGLPKII</sequence>
<proteinExistence type="predicted"/>
<feature type="compositionally biased region" description="Polar residues" evidence="1">
    <location>
        <begin position="596"/>
        <end position="612"/>
    </location>
</feature>
<keyword evidence="2" id="KW-1133">Transmembrane helix</keyword>
<feature type="compositionally biased region" description="Polar residues" evidence="1">
    <location>
        <begin position="670"/>
        <end position="689"/>
    </location>
</feature>